<keyword evidence="2" id="KW-0157">Chromophore</keyword>
<reference evidence="5" key="1">
    <citation type="journal article" date="2008" name="PLoS ONE">
        <title>Diversity and evolution of coral fluorescent proteins.</title>
        <authorList>
            <person name="Alieva N.O."/>
            <person name="Konzen K.A."/>
            <person name="Field S.F."/>
            <person name="Meleshkevitch E.A."/>
            <person name="Hunt M.E."/>
            <person name="Beltran-Ramirez V."/>
            <person name="Miller D.J."/>
            <person name="Wiedenmann J."/>
            <person name="Salih A."/>
            <person name="Matz M.V."/>
        </authorList>
    </citation>
    <scope>NUCLEOTIDE SEQUENCE</scope>
</reference>
<evidence type="ECO:0000256" key="4">
    <source>
        <dbReference type="ARBA" id="ARBA00023262"/>
    </source>
</evidence>
<dbReference type="GO" id="GO:0008218">
    <property type="term" value="P:bioluminescence"/>
    <property type="evidence" value="ECO:0007669"/>
    <property type="project" value="UniProtKB-KW"/>
</dbReference>
<dbReference type="InterPro" id="IPR011584">
    <property type="entry name" value="GFP-related"/>
</dbReference>
<accession>B6CTZ7</accession>
<dbReference type="PDB" id="7SWT">
    <property type="method" value="X-ray"/>
    <property type="resolution" value="2.00 A"/>
    <property type="chains" value="A/B/C/D=1-227"/>
</dbReference>
<name>B6CTZ7_9CNID</name>
<evidence type="ECO:0007829" key="6">
    <source>
        <dbReference type="PDB" id="7SWT"/>
    </source>
</evidence>
<dbReference type="SMR" id="B6CTZ7"/>
<dbReference type="EMBL" id="EU498726">
    <property type="protein sequence ID" value="ACD13196.1"/>
    <property type="molecule type" value="mRNA"/>
</dbReference>
<dbReference type="Gene3D" id="3.30.1300.40">
    <property type="match status" value="1"/>
</dbReference>
<keyword evidence="3" id="KW-0455">Luminescence</keyword>
<protein>
    <submittedName>
        <fullName evidence="5">Chromo-red fluorescent GFP-like protein</fullName>
    </submittedName>
</protein>
<comment type="similarity">
    <text evidence="1">Belongs to the GFP family.</text>
</comment>
<dbReference type="Pfam" id="PF01353">
    <property type="entry name" value="GFP"/>
    <property type="match status" value="1"/>
</dbReference>
<keyword evidence="4" id="KW-0599">Photoprotein</keyword>
<dbReference type="Gene3D" id="2.40.155.10">
    <property type="entry name" value="Green fluorescent protein"/>
    <property type="match status" value="1"/>
</dbReference>
<evidence type="ECO:0000256" key="2">
    <source>
        <dbReference type="ARBA" id="ARBA00022991"/>
    </source>
</evidence>
<sequence>MSVIKQVMKTKLHLEGTVNGHDFTIEGKGEGKPYEGLQHMKMTVTKGAPLPFSVHILTPSHMYGSKPFNKYPADIPDYHKQSFPEGMSWERSMIFEDGGVCTASNHSSINLQENCFIYDVKFHGVNLPPDGPVMQKTIAGWEPSVETLYVRDGMLKSDTAMVFKLKGGGHHRVDFKTTYKAKKPVKLPEFHFVEHRLELTKHDKDFTTWDQQEAAEGHFSPLPKALP</sequence>
<evidence type="ECO:0000313" key="5">
    <source>
        <dbReference type="EMBL" id="ACD13196.1"/>
    </source>
</evidence>
<dbReference type="InterPro" id="IPR009017">
    <property type="entry name" value="GFP"/>
</dbReference>
<reference evidence="6" key="2">
    <citation type="journal article" date="2022" name="Acta Crystallogr. D Struct. Biol.">
        <title>Over the rainbow: structural characterization of the chromoproteins gfasPurple, amilCP, spisPink and eforRed.</title>
        <authorList>
            <person name="Ahmed F.H."/>
            <person name="Caputo A.T."/>
            <person name="French N.G."/>
            <person name="Peat T.S."/>
            <person name="Whitfield J."/>
            <person name="Warden A.C."/>
            <person name="Newman J."/>
            <person name="Scott C."/>
        </authorList>
    </citation>
    <scope>X-RAY CRYSTALLOGRAPHY (2.00 ANGSTROMS)</scope>
</reference>
<dbReference type="SUPFAM" id="SSF54511">
    <property type="entry name" value="GFP-like"/>
    <property type="match status" value="1"/>
</dbReference>
<evidence type="ECO:0000256" key="3">
    <source>
        <dbReference type="ARBA" id="ARBA00023223"/>
    </source>
</evidence>
<organism evidence="5">
    <name type="scientific">Echinopora forskaliana</name>
    <dbReference type="NCBI Taxonomy" id="526284"/>
    <lineage>
        <taxon>Eukaryota</taxon>
        <taxon>Metazoa</taxon>
        <taxon>Cnidaria</taxon>
        <taxon>Anthozoa</taxon>
        <taxon>Hexacorallia</taxon>
        <taxon>Scleractinia</taxon>
        <taxon>Faviina</taxon>
        <taxon>Merulinidae</taxon>
        <taxon>Echinopora</taxon>
    </lineage>
</organism>
<evidence type="ECO:0000256" key="1">
    <source>
        <dbReference type="ARBA" id="ARBA00008949"/>
    </source>
</evidence>
<keyword evidence="6" id="KW-0002">3D-structure</keyword>
<dbReference type="AlphaFoldDB" id="B6CTZ7"/>
<proteinExistence type="evidence at protein level"/>